<dbReference type="SUPFAM" id="SSF52540">
    <property type="entry name" value="P-loop containing nucleoside triphosphate hydrolases"/>
    <property type="match status" value="1"/>
</dbReference>
<dbReference type="CDD" id="cd18808">
    <property type="entry name" value="SF1_C_Upf1"/>
    <property type="match status" value="1"/>
</dbReference>
<dbReference type="AlphaFoldDB" id="A0A8J2S3B2"/>
<evidence type="ECO:0000256" key="2">
    <source>
        <dbReference type="ARBA" id="ARBA00022490"/>
    </source>
</evidence>
<dbReference type="InterPro" id="IPR027417">
    <property type="entry name" value="P-loop_NTPase"/>
</dbReference>
<keyword evidence="7" id="KW-1185">Reference proteome</keyword>
<feature type="region of interest" description="Disordered" evidence="4">
    <location>
        <begin position="109"/>
        <end position="140"/>
    </location>
</feature>
<dbReference type="OrthoDB" id="6513042at2759"/>
<feature type="compositionally biased region" description="Acidic residues" evidence="4">
    <location>
        <begin position="112"/>
        <end position="122"/>
    </location>
</feature>
<comment type="catalytic activity">
    <reaction evidence="3">
        <text>ATP + H2O = ADP + phosphate + H(+)</text>
        <dbReference type="Rhea" id="RHEA:13065"/>
        <dbReference type="ChEBI" id="CHEBI:15377"/>
        <dbReference type="ChEBI" id="CHEBI:15378"/>
        <dbReference type="ChEBI" id="CHEBI:30616"/>
        <dbReference type="ChEBI" id="CHEBI:43474"/>
        <dbReference type="ChEBI" id="CHEBI:456216"/>
        <dbReference type="EC" id="3.6.4.12"/>
    </reaction>
    <physiologicalReaction direction="left-to-right" evidence="3">
        <dbReference type="Rhea" id="RHEA:13066"/>
    </physiologicalReaction>
</comment>
<comment type="subcellular location">
    <subcellularLocation>
        <location evidence="1">Cytoplasm</location>
    </subcellularLocation>
</comment>
<dbReference type="PANTHER" id="PTHR45418">
    <property type="entry name" value="CANCER/TESTIS ANTIGEN 55"/>
    <property type="match status" value="1"/>
</dbReference>
<feature type="region of interest" description="Disordered" evidence="4">
    <location>
        <begin position="1"/>
        <end position="72"/>
    </location>
</feature>
<dbReference type="InterPro" id="IPR014001">
    <property type="entry name" value="Helicase_ATP-bd"/>
</dbReference>
<dbReference type="GO" id="GO:0005737">
    <property type="term" value="C:cytoplasm"/>
    <property type="evidence" value="ECO:0007669"/>
    <property type="project" value="UniProtKB-SubCell"/>
</dbReference>
<comment type="caution">
    <text evidence="6">The sequence shown here is derived from an EMBL/GenBank/DDBJ whole genome shotgun (WGS) entry which is preliminary data.</text>
</comment>
<dbReference type="Pfam" id="PF13087">
    <property type="entry name" value="AAA_12"/>
    <property type="match status" value="1"/>
</dbReference>
<dbReference type="SMART" id="SM00487">
    <property type="entry name" value="DEXDc"/>
    <property type="match status" value="1"/>
</dbReference>
<dbReference type="InterPro" id="IPR041677">
    <property type="entry name" value="DNA2/NAM7_AAA_11"/>
</dbReference>
<sequence length="1207" mass="129316">MPEGRAPTWATFSERGDRRLPPPARLPSGASFGERGDPRPLPPNRLGSTASTFSERDLTDVDTPPPPPPQFLASVEAAAKTAPGRTQLRAPSLDTALSVTDVDLGAVLLGDESSDDDDDDYEAPAPYNQLQKRKPPAPAPRFSRAVCQFVPLESENAAERHVVKLQLIPDLSPRVTAYLERGDDAEVAPTPASGLRLVVEATGDADERDAGPVSGWVVAHLARRRDVSDGALSWSTGAEGGCVGVSWKCVFVTRSNADELLLATPKLSSEAPKWHPEHVRAVFDEHMFAVSSLFSDVPFVRPLGLEDSRDAVGGGAGDHFQLATQPAHLGPTGLTEGLRLIVLDPACALLPGGSQRLGMERLSRLRPGDVLDATCDSQGNAFVAPTPINGARRGSLKKKKKQSFKGTDALTFPFDRRDVGWAWTTATPLRPLVASAERAKPLSSIPAHLHEHSDAALLAACRAAAKGEAFDFDLIQRRAAALDDGRRLGAQPHAALRDRMAHLRALLWLEEASTTLDLEAADVFEVKLRNIQALPALTTNPYYAPATPWKWFGFAPGTVISEAARCTLTVPGASESASGARPPIQQGDAIRLRPTEQSRQLFAELAGGVYELRAVVADVRADVLTLALPRCPLIQKLLEREAQGAAEMAWHARFRPQQAGAKFLHDALSQIAADPAPFERILLGGAGTDAGSADNGDAVDDVPEGALDLNEQQRAAVAAITAPSPRLPPVVVFGPPGTGKTAVVAEAIRRLAARRGARILCCAPSDEAADVLTRRVAAAMESLEPHKPPSLLRLNWWQRKQDSVAPALLRYCSTRDGQFDVFSRNNIKNKTVVITTCACAGVLLRMGLRGHFSHIVVDEAAQALEPEALVPVALAGPATRVTLAGDPNQLGPAVRSTDALKRGLGTSLLKRLLLTAAELSGDAPPGLKRFGLGSAARVAPIVCKLNTNYRAHGSLLALPSRLFYGDALVPASETAHAQLLPWEGTSLLCWGVNGTHAHAVDSPSYLNHDEANCVASLLESLLRSDKVQCEPRDVGVLCAFRAQTILIRQMLRAKNLGNVMVGQIYDFQGCEHKVVIVTLTLSRQPIANRDEDDDSAPPIGLLGARRFNVAVTRAKALCVIVGHPKLLAGEPYWRDCLQDCVDRDAYRGAKLDEDGDDAQDDDVAADLTDMIASKNLLGGGDLDRLYPRGDRALRALHACETAWRIAL</sequence>
<evidence type="ECO:0000313" key="7">
    <source>
        <dbReference type="Proteomes" id="UP000789595"/>
    </source>
</evidence>
<name>A0A8J2S3B2_9STRA</name>
<reference evidence="6" key="1">
    <citation type="submission" date="2021-11" db="EMBL/GenBank/DDBJ databases">
        <authorList>
            <consortium name="Genoscope - CEA"/>
            <person name="William W."/>
        </authorList>
    </citation>
    <scope>NUCLEOTIDE SEQUENCE</scope>
</reference>
<gene>
    <name evidence="6" type="ORF">PECAL_1P02850</name>
</gene>
<dbReference type="InterPro" id="IPR041679">
    <property type="entry name" value="DNA2/NAM7-like_C"/>
</dbReference>
<dbReference type="PROSITE" id="PS51192">
    <property type="entry name" value="HELICASE_ATP_BIND_1"/>
    <property type="match status" value="1"/>
</dbReference>
<keyword evidence="2" id="KW-0963">Cytoplasm</keyword>
<dbReference type="PANTHER" id="PTHR45418:SF1">
    <property type="entry name" value="CANCER_TESTIS ANTIGEN 55"/>
    <property type="match status" value="1"/>
</dbReference>
<evidence type="ECO:0000256" key="4">
    <source>
        <dbReference type="SAM" id="MobiDB-lite"/>
    </source>
</evidence>
<evidence type="ECO:0000256" key="1">
    <source>
        <dbReference type="ARBA" id="ARBA00004496"/>
    </source>
</evidence>
<evidence type="ECO:0000256" key="3">
    <source>
        <dbReference type="ARBA" id="ARBA00048432"/>
    </source>
</evidence>
<organism evidence="6 7">
    <name type="scientific">Pelagomonas calceolata</name>
    <dbReference type="NCBI Taxonomy" id="35677"/>
    <lineage>
        <taxon>Eukaryota</taxon>
        <taxon>Sar</taxon>
        <taxon>Stramenopiles</taxon>
        <taxon>Ochrophyta</taxon>
        <taxon>Pelagophyceae</taxon>
        <taxon>Pelagomonadales</taxon>
        <taxon>Pelagomonadaceae</taxon>
        <taxon>Pelagomonas</taxon>
    </lineage>
</organism>
<dbReference type="Proteomes" id="UP000789595">
    <property type="component" value="Unassembled WGS sequence"/>
</dbReference>
<dbReference type="InterPro" id="IPR047187">
    <property type="entry name" value="SF1_C_Upf1"/>
</dbReference>
<feature type="domain" description="Helicase ATP-binding" evidence="5">
    <location>
        <begin position="721"/>
        <end position="916"/>
    </location>
</feature>
<proteinExistence type="predicted"/>
<protein>
    <recommendedName>
        <fullName evidence="5">Helicase ATP-binding domain-containing protein</fullName>
    </recommendedName>
</protein>
<dbReference type="Gene3D" id="3.40.50.300">
    <property type="entry name" value="P-loop containing nucleotide triphosphate hydrolases"/>
    <property type="match status" value="2"/>
</dbReference>
<dbReference type="EMBL" id="CAKKNE010000001">
    <property type="protein sequence ID" value="CAH0363942.1"/>
    <property type="molecule type" value="Genomic_DNA"/>
</dbReference>
<dbReference type="Pfam" id="PF13086">
    <property type="entry name" value="AAA_11"/>
    <property type="match status" value="2"/>
</dbReference>
<dbReference type="GO" id="GO:0003678">
    <property type="term" value="F:DNA helicase activity"/>
    <property type="evidence" value="ECO:0007669"/>
    <property type="project" value="UniProtKB-EC"/>
</dbReference>
<evidence type="ECO:0000259" key="5">
    <source>
        <dbReference type="PROSITE" id="PS51192"/>
    </source>
</evidence>
<evidence type="ECO:0000313" key="6">
    <source>
        <dbReference type="EMBL" id="CAH0363942.1"/>
    </source>
</evidence>
<accession>A0A8J2S3B2</accession>